<dbReference type="GO" id="GO:0004074">
    <property type="term" value="F:biliverdin reductase [NAD(P)H] activity"/>
    <property type="evidence" value="ECO:0007669"/>
    <property type="project" value="TreeGrafter"/>
</dbReference>
<accession>T1JSZ1</accession>
<dbReference type="AlphaFoldDB" id="T1JSZ1"/>
<dbReference type="Pfam" id="PF13460">
    <property type="entry name" value="NAD_binding_10"/>
    <property type="match status" value="1"/>
</dbReference>
<dbReference type="Gene3D" id="3.40.50.720">
    <property type="entry name" value="NAD(P)-binding Rossmann-like Domain"/>
    <property type="match status" value="1"/>
</dbReference>
<dbReference type="CDD" id="cd05244">
    <property type="entry name" value="BVR-B_like_SDR_a"/>
    <property type="match status" value="1"/>
</dbReference>
<dbReference type="GO" id="GO:0042602">
    <property type="term" value="F:riboflavin reductase (NADPH) activity"/>
    <property type="evidence" value="ECO:0007669"/>
    <property type="project" value="TreeGrafter"/>
</dbReference>
<dbReference type="OMA" id="PHIDNNP"/>
<dbReference type="EMBL" id="CAEY01000468">
    <property type="status" value="NOT_ANNOTATED_CDS"/>
    <property type="molecule type" value="Genomic_DNA"/>
</dbReference>
<dbReference type="PANTHER" id="PTHR43355:SF2">
    <property type="entry name" value="FLAVIN REDUCTASE (NADPH)"/>
    <property type="match status" value="1"/>
</dbReference>
<dbReference type="eggNOG" id="ENOG502RY9R">
    <property type="taxonomic scope" value="Eukaryota"/>
</dbReference>
<dbReference type="InterPro" id="IPR016040">
    <property type="entry name" value="NAD(P)-bd_dom"/>
</dbReference>
<gene>
    <name evidence="2" type="primary">107359695</name>
</gene>
<proteinExistence type="predicted"/>
<dbReference type="OrthoDB" id="419598at2759"/>
<keyword evidence="3" id="KW-1185">Reference proteome</keyword>
<evidence type="ECO:0000313" key="2">
    <source>
        <dbReference type="EnsemblMetazoa" id="tetur01g12240.1"/>
    </source>
</evidence>
<reference evidence="2" key="2">
    <citation type="submission" date="2015-06" db="UniProtKB">
        <authorList>
            <consortium name="EnsemblMetazoa"/>
        </authorList>
    </citation>
    <scope>IDENTIFICATION</scope>
</reference>
<reference evidence="3" key="1">
    <citation type="submission" date="2011-08" db="EMBL/GenBank/DDBJ databases">
        <authorList>
            <person name="Rombauts S."/>
        </authorList>
    </citation>
    <scope>NUCLEOTIDE SEQUENCE</scope>
    <source>
        <strain evidence="3">London</strain>
    </source>
</reference>
<dbReference type="InterPro" id="IPR051606">
    <property type="entry name" value="Polyketide_Oxido-like"/>
</dbReference>
<dbReference type="STRING" id="32264.T1JSZ1"/>
<evidence type="ECO:0000259" key="1">
    <source>
        <dbReference type="Pfam" id="PF13460"/>
    </source>
</evidence>
<dbReference type="InterPro" id="IPR036291">
    <property type="entry name" value="NAD(P)-bd_dom_sf"/>
</dbReference>
<dbReference type="SUPFAM" id="SSF51735">
    <property type="entry name" value="NAD(P)-binding Rossmann-fold domains"/>
    <property type="match status" value="1"/>
</dbReference>
<dbReference type="EnsemblMetazoa" id="tetur01g12240.1">
    <property type="protein sequence ID" value="tetur01g12240.1"/>
    <property type="gene ID" value="tetur01g12240"/>
</dbReference>
<name>T1JSZ1_TETUR</name>
<protein>
    <recommendedName>
        <fullName evidence="1">NAD(P)-binding domain-containing protein</fullName>
    </recommendedName>
</protein>
<evidence type="ECO:0000313" key="3">
    <source>
        <dbReference type="Proteomes" id="UP000015104"/>
    </source>
</evidence>
<dbReference type="KEGG" id="tut:107359695"/>
<dbReference type="HOGENOM" id="CLU_025711_2_0_1"/>
<feature type="domain" description="NAD(P)-binding" evidence="1">
    <location>
        <begin position="11"/>
        <end position="189"/>
    </location>
</feature>
<sequence>MSAIKKIVIFGASGNTGLATVSKAVDKGLEVTAFVRDPSKLANYLKVSRVVTGDVTNASDVEKAVEGQDGVVIVLGTRNDLGPTTVMSDGTKNIIEAMQKHGVKRVSACLSSFLFWEPEKIPPNMRNVHGDHLKMLDYLKASGLEWVVLCPPHIDNNPNDNTYKLKKEERVGPVISKHDLGEALVSVLLTDEWLNSKVGIGY</sequence>
<dbReference type="PANTHER" id="PTHR43355">
    <property type="entry name" value="FLAVIN REDUCTASE (NADPH)"/>
    <property type="match status" value="1"/>
</dbReference>
<organism evidence="2 3">
    <name type="scientific">Tetranychus urticae</name>
    <name type="common">Two-spotted spider mite</name>
    <dbReference type="NCBI Taxonomy" id="32264"/>
    <lineage>
        <taxon>Eukaryota</taxon>
        <taxon>Metazoa</taxon>
        <taxon>Ecdysozoa</taxon>
        <taxon>Arthropoda</taxon>
        <taxon>Chelicerata</taxon>
        <taxon>Arachnida</taxon>
        <taxon>Acari</taxon>
        <taxon>Acariformes</taxon>
        <taxon>Trombidiformes</taxon>
        <taxon>Prostigmata</taxon>
        <taxon>Eleutherengona</taxon>
        <taxon>Raphignathae</taxon>
        <taxon>Tetranychoidea</taxon>
        <taxon>Tetranychidae</taxon>
        <taxon>Tetranychus</taxon>
    </lineage>
</organism>
<dbReference type="Proteomes" id="UP000015104">
    <property type="component" value="Unassembled WGS sequence"/>
</dbReference>